<proteinExistence type="predicted"/>
<accession>A0A1I6H3X5</accession>
<dbReference type="AlphaFoldDB" id="A0A1I6H3X5"/>
<protein>
    <submittedName>
        <fullName evidence="2">Uncharacterized protein</fullName>
    </submittedName>
</protein>
<keyword evidence="1" id="KW-1133">Transmembrane helix</keyword>
<gene>
    <name evidence="2" type="ORF">SAMN04487937_2404</name>
</gene>
<name>A0A1I6H3X5_HALSD</name>
<sequence length="62" mass="6881">MTQRGAWGRFLADTAAVVRSDERLILLFLLLLSLAALAVFLYYTTLLLEGLPDPIPDVPPRP</sequence>
<dbReference type="RefSeq" id="WP_092922433.1">
    <property type="nucleotide sequence ID" value="NZ_FOYN01000003.1"/>
</dbReference>
<feature type="transmembrane region" description="Helical" evidence="1">
    <location>
        <begin position="24"/>
        <end position="43"/>
    </location>
</feature>
<keyword evidence="3" id="KW-1185">Reference proteome</keyword>
<dbReference type="Proteomes" id="UP000198932">
    <property type="component" value="Unassembled WGS sequence"/>
</dbReference>
<reference evidence="3" key="1">
    <citation type="submission" date="2016-10" db="EMBL/GenBank/DDBJ databases">
        <authorList>
            <person name="Varghese N."/>
            <person name="Submissions S."/>
        </authorList>
    </citation>
    <scope>NUCLEOTIDE SEQUENCE [LARGE SCALE GENOMIC DNA]</scope>
    <source>
        <strain evidence="3">RD 26</strain>
    </source>
</reference>
<evidence type="ECO:0000313" key="2">
    <source>
        <dbReference type="EMBL" id="SFR49011.1"/>
    </source>
</evidence>
<keyword evidence="1" id="KW-0812">Transmembrane</keyword>
<organism evidence="2 3">
    <name type="scientific">Halorubrum sodomense</name>
    <dbReference type="NCBI Taxonomy" id="35743"/>
    <lineage>
        <taxon>Archaea</taxon>
        <taxon>Methanobacteriati</taxon>
        <taxon>Methanobacteriota</taxon>
        <taxon>Stenosarchaea group</taxon>
        <taxon>Halobacteria</taxon>
        <taxon>Halobacteriales</taxon>
        <taxon>Haloferacaceae</taxon>
        <taxon>Halorubrum</taxon>
    </lineage>
</organism>
<evidence type="ECO:0000256" key="1">
    <source>
        <dbReference type="SAM" id="Phobius"/>
    </source>
</evidence>
<dbReference type="EMBL" id="FOYN01000003">
    <property type="protein sequence ID" value="SFR49011.1"/>
    <property type="molecule type" value="Genomic_DNA"/>
</dbReference>
<evidence type="ECO:0000313" key="3">
    <source>
        <dbReference type="Proteomes" id="UP000198932"/>
    </source>
</evidence>
<keyword evidence="1" id="KW-0472">Membrane</keyword>